<dbReference type="InterPro" id="IPR028976">
    <property type="entry name" value="CheC-like_sf"/>
</dbReference>
<evidence type="ECO:0000313" key="13">
    <source>
        <dbReference type="Proteomes" id="UP000282515"/>
    </source>
</evidence>
<evidence type="ECO:0000256" key="8">
    <source>
        <dbReference type="ARBA" id="ARBA00023136"/>
    </source>
</evidence>
<organism evidence="12 13">
    <name type="scientific">Aeromicrobium phragmitis</name>
    <dbReference type="NCBI Taxonomy" id="2478914"/>
    <lineage>
        <taxon>Bacteria</taxon>
        <taxon>Bacillati</taxon>
        <taxon>Actinomycetota</taxon>
        <taxon>Actinomycetes</taxon>
        <taxon>Propionibacteriales</taxon>
        <taxon>Nocardioidaceae</taxon>
        <taxon>Aeromicrobium</taxon>
    </lineage>
</organism>
<evidence type="ECO:0000256" key="1">
    <source>
        <dbReference type="ARBA" id="ARBA00004117"/>
    </source>
</evidence>
<dbReference type="RefSeq" id="WP_121793486.1">
    <property type="nucleotide sequence ID" value="NZ_RDBF01000003.1"/>
</dbReference>
<keyword evidence="5" id="KW-1003">Cell membrane</keyword>
<dbReference type="InterPro" id="IPR036429">
    <property type="entry name" value="SpoA-like_sf"/>
</dbReference>
<protein>
    <recommendedName>
        <fullName evidence="4">Flagellar motor switch protein FliM</fullName>
    </recommendedName>
</protein>
<gene>
    <name evidence="12" type="ORF">D9V41_05220</name>
</gene>
<keyword evidence="12" id="KW-0282">Flagellum</keyword>
<dbReference type="InterPro" id="IPR001543">
    <property type="entry name" value="FliN-like_C"/>
</dbReference>
<evidence type="ECO:0000256" key="10">
    <source>
        <dbReference type="SAM" id="MobiDB-lite"/>
    </source>
</evidence>
<dbReference type="Gene3D" id="2.30.330.10">
    <property type="entry name" value="SpoA-like"/>
    <property type="match status" value="1"/>
</dbReference>
<dbReference type="AlphaFoldDB" id="A0A3L8PNV0"/>
<feature type="region of interest" description="Disordered" evidence="10">
    <location>
        <begin position="1"/>
        <end position="22"/>
    </location>
</feature>
<dbReference type="SUPFAM" id="SSF101801">
    <property type="entry name" value="Surface presentation of antigens (SPOA)"/>
    <property type="match status" value="1"/>
</dbReference>
<keyword evidence="12" id="KW-0966">Cell projection</keyword>
<keyword evidence="12" id="KW-0969">Cilium</keyword>
<feature type="domain" description="Flagellar motor switch protein FliN-like C-terminal" evidence="11">
    <location>
        <begin position="241"/>
        <end position="306"/>
    </location>
</feature>
<evidence type="ECO:0000256" key="4">
    <source>
        <dbReference type="ARBA" id="ARBA00021898"/>
    </source>
</evidence>
<dbReference type="PANTHER" id="PTHR30034:SF6">
    <property type="entry name" value="YOP PROTEINS TRANSLOCATION PROTEIN Q"/>
    <property type="match status" value="1"/>
</dbReference>
<keyword evidence="7" id="KW-0283">Flagellar rotation</keyword>
<dbReference type="GO" id="GO:0003774">
    <property type="term" value="F:cytoskeletal motor activity"/>
    <property type="evidence" value="ECO:0007669"/>
    <property type="project" value="InterPro"/>
</dbReference>
<evidence type="ECO:0000256" key="9">
    <source>
        <dbReference type="ARBA" id="ARBA00023143"/>
    </source>
</evidence>
<dbReference type="GO" id="GO:0071978">
    <property type="term" value="P:bacterial-type flagellum-dependent swarming motility"/>
    <property type="evidence" value="ECO:0007669"/>
    <property type="project" value="TreeGrafter"/>
</dbReference>
<dbReference type="Gene3D" id="3.40.1550.10">
    <property type="entry name" value="CheC-like"/>
    <property type="match status" value="1"/>
</dbReference>
<dbReference type="Pfam" id="PF02154">
    <property type="entry name" value="FliM"/>
    <property type="match status" value="1"/>
</dbReference>
<keyword evidence="8" id="KW-0472">Membrane</keyword>
<dbReference type="PIRSF" id="PIRSF002888">
    <property type="entry name" value="FliM"/>
    <property type="match status" value="1"/>
</dbReference>
<dbReference type="Pfam" id="PF01052">
    <property type="entry name" value="FliMN_C"/>
    <property type="match status" value="1"/>
</dbReference>
<comment type="subcellular location">
    <subcellularLocation>
        <location evidence="1">Bacterial flagellum basal body</location>
    </subcellularLocation>
    <subcellularLocation>
        <location evidence="2">Cell membrane</location>
        <topology evidence="2">Peripheral membrane protein</topology>
    </subcellularLocation>
</comment>
<evidence type="ECO:0000256" key="7">
    <source>
        <dbReference type="ARBA" id="ARBA00022779"/>
    </source>
</evidence>
<dbReference type="GO" id="GO:0050918">
    <property type="term" value="P:positive chemotaxis"/>
    <property type="evidence" value="ECO:0007669"/>
    <property type="project" value="TreeGrafter"/>
</dbReference>
<evidence type="ECO:0000256" key="3">
    <source>
        <dbReference type="ARBA" id="ARBA00011049"/>
    </source>
</evidence>
<dbReference type="PANTHER" id="PTHR30034">
    <property type="entry name" value="FLAGELLAR MOTOR SWITCH PROTEIN FLIM"/>
    <property type="match status" value="1"/>
</dbReference>
<evidence type="ECO:0000256" key="6">
    <source>
        <dbReference type="ARBA" id="ARBA00022500"/>
    </source>
</evidence>
<dbReference type="CDD" id="cd17908">
    <property type="entry name" value="FliM"/>
    <property type="match status" value="1"/>
</dbReference>
<comment type="caution">
    <text evidence="12">The sequence shown here is derived from an EMBL/GenBank/DDBJ whole genome shotgun (WGS) entry which is preliminary data.</text>
</comment>
<dbReference type="GO" id="GO:0009425">
    <property type="term" value="C:bacterial-type flagellum basal body"/>
    <property type="evidence" value="ECO:0007669"/>
    <property type="project" value="UniProtKB-SubCell"/>
</dbReference>
<evidence type="ECO:0000259" key="11">
    <source>
        <dbReference type="Pfam" id="PF01052"/>
    </source>
</evidence>
<keyword evidence="9" id="KW-0975">Bacterial flagellum</keyword>
<dbReference type="InterPro" id="IPR001689">
    <property type="entry name" value="Flag_FliM"/>
</dbReference>
<keyword evidence="13" id="KW-1185">Reference proteome</keyword>
<comment type="similarity">
    <text evidence="3">Belongs to the FliM family.</text>
</comment>
<proteinExistence type="inferred from homology"/>
<dbReference type="EMBL" id="RDBF01000003">
    <property type="protein sequence ID" value="RLV56479.1"/>
    <property type="molecule type" value="Genomic_DNA"/>
</dbReference>
<dbReference type="SUPFAM" id="SSF103039">
    <property type="entry name" value="CheC-like"/>
    <property type="match status" value="1"/>
</dbReference>
<sequence length="316" mass="34317">MIPSTAPESGARPGSRRVRGREPISYDFRRPIQLSREDARQLHLAFEGFARQASTVFTSLLRTVCDVHLVQITQQTYGEYVDSLEPLTYLGIFSAEPIAGRGIVQLPMYGVMTAIDHMLGGHGSDQQPQRALTEIEIAVMNELMDRLLAEMRYSLADSVDVIPRATGYEHSPQLAQVAGASDVMVIVRLAMRLAGEELDATIGLPYAGLHPHLARATAPSATSESERRSRERSAAALRERFASVPVEAAVRLRPTTFTPAEIADFRPGTLVRMHHPSAAPLEVCVDGEVFARATPGASGPRLAALVVATPVKETNS</sequence>
<evidence type="ECO:0000256" key="5">
    <source>
        <dbReference type="ARBA" id="ARBA00022475"/>
    </source>
</evidence>
<reference evidence="12 13" key="1">
    <citation type="submission" date="2018-10" db="EMBL/GenBank/DDBJ databases">
        <title>Aeromicrobium sp. 9W16Y-2 whole genome shotgun sequence.</title>
        <authorList>
            <person name="Li F."/>
        </authorList>
    </citation>
    <scope>NUCLEOTIDE SEQUENCE [LARGE SCALE GENOMIC DNA]</scope>
    <source>
        <strain evidence="12 13">9W16Y-2</strain>
    </source>
</reference>
<accession>A0A3L8PNV0</accession>
<keyword evidence="6" id="KW-0145">Chemotaxis</keyword>
<dbReference type="OrthoDB" id="5241113at2"/>
<evidence type="ECO:0000313" key="12">
    <source>
        <dbReference type="EMBL" id="RLV56479.1"/>
    </source>
</evidence>
<name>A0A3L8PNV0_9ACTN</name>
<dbReference type="Proteomes" id="UP000282515">
    <property type="component" value="Unassembled WGS sequence"/>
</dbReference>
<dbReference type="GO" id="GO:0005886">
    <property type="term" value="C:plasma membrane"/>
    <property type="evidence" value="ECO:0007669"/>
    <property type="project" value="UniProtKB-SubCell"/>
</dbReference>
<evidence type="ECO:0000256" key="2">
    <source>
        <dbReference type="ARBA" id="ARBA00004202"/>
    </source>
</evidence>